<dbReference type="Pfam" id="PF04230">
    <property type="entry name" value="PS_pyruv_trans"/>
    <property type="match status" value="1"/>
</dbReference>
<keyword evidence="3" id="KW-1185">Reference proteome</keyword>
<organism evidence="2 3">
    <name type="scientific">Siminovitchia acidinfaciens</name>
    <dbReference type="NCBI Taxonomy" id="2321395"/>
    <lineage>
        <taxon>Bacteria</taxon>
        <taxon>Bacillati</taxon>
        <taxon>Bacillota</taxon>
        <taxon>Bacilli</taxon>
        <taxon>Bacillales</taxon>
        <taxon>Bacillaceae</taxon>
        <taxon>Siminovitchia</taxon>
    </lineage>
</organism>
<dbReference type="OrthoDB" id="1425928at2"/>
<dbReference type="EMBL" id="QYTV02000004">
    <property type="protein sequence ID" value="RST74171.1"/>
    <property type="molecule type" value="Genomic_DNA"/>
</dbReference>
<sequence>MKKVALLGAFDRFNYGDLLFPIILEKYLKENLKIQCEFEYYGLIQSDLTSLGGKKTNAIDELYLNNAFKKDDCLILVGGEMLGATWYQMILCLIESKFLSFSYKVAKKLTSEKRVSNFLQKKMNVPNSLPWVINPENFDAPVKVMYNAVGGSSIPALHNSEKHYLSQAMERAKYISVRDKISKDNLENASVNKRKIKEFPDSAIIMSDMFQKEQLPTKFNKEALNWLNKNKPYLVFQVNNDIGKNKVNLIGKQLLDIHNKTGFEIVLLPIGTAANHEDHIPLKKIYDYLGRPSFVFLPQKENIYEIMGLIAYSQIYIGTSLHGAITALSYNVPHLAFTDTITKLIEFIKTWEPEEGLIYTNVNDMSNNIMEKVKTFNTGKSKRYTFTLKKLAYENLESMRRCIEG</sequence>
<dbReference type="GO" id="GO:0016740">
    <property type="term" value="F:transferase activity"/>
    <property type="evidence" value="ECO:0007669"/>
    <property type="project" value="UniProtKB-KW"/>
</dbReference>
<evidence type="ECO:0000259" key="1">
    <source>
        <dbReference type="Pfam" id="PF04230"/>
    </source>
</evidence>
<accession>A0A429XZD1</accession>
<dbReference type="AlphaFoldDB" id="A0A429XZD1"/>
<dbReference type="Proteomes" id="UP000287156">
    <property type="component" value="Unassembled WGS sequence"/>
</dbReference>
<gene>
    <name evidence="2" type="ORF">D4T97_010850</name>
</gene>
<dbReference type="PANTHER" id="PTHR36836">
    <property type="entry name" value="COLANIC ACID BIOSYNTHESIS PROTEIN WCAK"/>
    <property type="match status" value="1"/>
</dbReference>
<dbReference type="PANTHER" id="PTHR36836:SF1">
    <property type="entry name" value="COLANIC ACID BIOSYNTHESIS PROTEIN WCAK"/>
    <property type="match status" value="1"/>
</dbReference>
<protein>
    <submittedName>
        <fullName evidence="2">Polysaccharide pyruvyl transferase family protein</fullName>
    </submittedName>
</protein>
<name>A0A429XZD1_9BACI</name>
<evidence type="ECO:0000313" key="2">
    <source>
        <dbReference type="EMBL" id="RST74171.1"/>
    </source>
</evidence>
<comment type="caution">
    <text evidence="2">The sequence shown here is derived from an EMBL/GenBank/DDBJ whole genome shotgun (WGS) entry which is preliminary data.</text>
</comment>
<keyword evidence="2" id="KW-0808">Transferase</keyword>
<feature type="domain" description="Polysaccharide pyruvyl transferase" evidence="1">
    <location>
        <begin position="14"/>
        <end position="338"/>
    </location>
</feature>
<dbReference type="InterPro" id="IPR007345">
    <property type="entry name" value="Polysacch_pyruvyl_Trfase"/>
</dbReference>
<dbReference type="RefSeq" id="WP_126050564.1">
    <property type="nucleotide sequence ID" value="NZ_QYTV02000004.1"/>
</dbReference>
<proteinExistence type="predicted"/>
<reference evidence="2" key="1">
    <citation type="submission" date="2018-12" db="EMBL/GenBank/DDBJ databases">
        <authorList>
            <person name="Sun L."/>
            <person name="Chen Z."/>
        </authorList>
    </citation>
    <scope>NUCLEOTIDE SEQUENCE [LARGE SCALE GENOMIC DNA]</scope>
    <source>
        <strain evidence="2">3-2-2</strain>
    </source>
</reference>
<evidence type="ECO:0000313" key="3">
    <source>
        <dbReference type="Proteomes" id="UP000287156"/>
    </source>
</evidence>